<dbReference type="Proteomes" id="UP001355207">
    <property type="component" value="Chromosome 3"/>
</dbReference>
<accession>A0AAX4JRT4</accession>
<feature type="region of interest" description="Disordered" evidence="1">
    <location>
        <begin position="90"/>
        <end position="116"/>
    </location>
</feature>
<feature type="compositionally biased region" description="Basic and acidic residues" evidence="1">
    <location>
        <begin position="150"/>
        <end position="163"/>
    </location>
</feature>
<feature type="region of interest" description="Disordered" evidence="1">
    <location>
        <begin position="133"/>
        <end position="192"/>
    </location>
</feature>
<dbReference type="RefSeq" id="XP_066074594.1">
    <property type="nucleotide sequence ID" value="XM_066218497.1"/>
</dbReference>
<sequence length="192" mass="22007">MPFCGSTIDTTADTFLAIGDYLQTFLSTPIPHVQQLMNKEPNWQDNIVKTDPTEWKLPSYQWEQALNRYDWMREVMNAELDRLIRQVREGTAKSNEETSPTYTSEQSHASSSYNSDWASDARPIWHQDNTPIGELVKSDNQQPGISTYKPSDDVKYQYSHEELTVQTAPPKSSTQSAVHKVNQHRGDKRADD</sequence>
<reference evidence="2 3" key="1">
    <citation type="submission" date="2024-01" db="EMBL/GenBank/DDBJ databases">
        <title>Comparative genomics of Cryptococcus and Kwoniella reveals pathogenesis evolution and contrasting modes of karyotype evolution via chromosome fusion or intercentromeric recombination.</title>
        <authorList>
            <person name="Coelho M.A."/>
            <person name="David-Palma M."/>
            <person name="Shea T."/>
            <person name="Bowers K."/>
            <person name="McGinley-Smith S."/>
            <person name="Mohammad A.W."/>
            <person name="Gnirke A."/>
            <person name="Yurkov A.M."/>
            <person name="Nowrousian M."/>
            <person name="Sun S."/>
            <person name="Cuomo C.A."/>
            <person name="Heitman J."/>
        </authorList>
    </citation>
    <scope>NUCLEOTIDE SEQUENCE [LARGE SCALE GENOMIC DNA]</scope>
    <source>
        <strain evidence="2 3">CBS 6074</strain>
    </source>
</reference>
<name>A0AAX4JRT4_9TREE</name>
<evidence type="ECO:0000256" key="1">
    <source>
        <dbReference type="SAM" id="MobiDB-lite"/>
    </source>
</evidence>
<protein>
    <submittedName>
        <fullName evidence="2">Uncharacterized protein</fullName>
    </submittedName>
</protein>
<gene>
    <name evidence="2" type="ORF">L201_002723</name>
</gene>
<proteinExistence type="predicted"/>
<evidence type="ECO:0000313" key="3">
    <source>
        <dbReference type="Proteomes" id="UP001355207"/>
    </source>
</evidence>
<keyword evidence="3" id="KW-1185">Reference proteome</keyword>
<feature type="compositionally biased region" description="Polar residues" evidence="1">
    <location>
        <begin position="97"/>
        <end position="116"/>
    </location>
</feature>
<dbReference type="EMBL" id="CP144100">
    <property type="protein sequence ID" value="WWC87831.1"/>
    <property type="molecule type" value="Genomic_DNA"/>
</dbReference>
<feature type="compositionally biased region" description="Polar residues" evidence="1">
    <location>
        <begin position="138"/>
        <end position="149"/>
    </location>
</feature>
<dbReference type="GeneID" id="91093395"/>
<feature type="compositionally biased region" description="Polar residues" evidence="1">
    <location>
        <begin position="164"/>
        <end position="177"/>
    </location>
</feature>
<organism evidence="2 3">
    <name type="scientific">Kwoniella dendrophila CBS 6074</name>
    <dbReference type="NCBI Taxonomy" id="1295534"/>
    <lineage>
        <taxon>Eukaryota</taxon>
        <taxon>Fungi</taxon>
        <taxon>Dikarya</taxon>
        <taxon>Basidiomycota</taxon>
        <taxon>Agaricomycotina</taxon>
        <taxon>Tremellomycetes</taxon>
        <taxon>Tremellales</taxon>
        <taxon>Cryptococcaceae</taxon>
        <taxon>Kwoniella</taxon>
    </lineage>
</organism>
<dbReference type="AlphaFoldDB" id="A0AAX4JRT4"/>
<evidence type="ECO:0000313" key="2">
    <source>
        <dbReference type="EMBL" id="WWC87831.1"/>
    </source>
</evidence>